<evidence type="ECO:0000256" key="1">
    <source>
        <dbReference type="ARBA" id="ARBA00004651"/>
    </source>
</evidence>
<dbReference type="InterPro" id="IPR011527">
    <property type="entry name" value="ABC1_TM_dom"/>
</dbReference>
<dbReference type="CDD" id="cd18779">
    <property type="entry name" value="ABC_6TM_T1SS_like"/>
    <property type="match status" value="1"/>
</dbReference>
<feature type="transmembrane region" description="Helical" evidence="8">
    <location>
        <begin position="198"/>
        <end position="219"/>
    </location>
</feature>
<feature type="domain" description="ABC transporter" evidence="9">
    <location>
        <begin position="475"/>
        <end position="708"/>
    </location>
</feature>
<gene>
    <name evidence="12" type="ORF">AMOR_41900</name>
</gene>
<keyword evidence="2 8" id="KW-0812">Transmembrane</keyword>
<evidence type="ECO:0000256" key="3">
    <source>
        <dbReference type="ARBA" id="ARBA00022741"/>
    </source>
</evidence>
<evidence type="ECO:0000259" key="11">
    <source>
        <dbReference type="PROSITE" id="PS50990"/>
    </source>
</evidence>
<evidence type="ECO:0000259" key="9">
    <source>
        <dbReference type="PROSITE" id="PS50893"/>
    </source>
</evidence>
<sequence>MRFRRRRVRFVPQIEMTECGAASLAMVLAFHGHHAPLSELRLACGISRSGADALAIARAARGYGLAVQGVRVEMEQLGQLTLPAILHWDFDHFLVLERVTSTHAVLVDPASGRRTITLDEMGRHFTGVALMLSPTPSLEPRTRTRPSLGKYREIFRSSLPSLAQILLASVGLQIVGLLFPVATQILVDSVVVPHQPAFLWGLAIALAAAVVTKALLGLVRSFVVQGLRTVLDFTLMTQFLSHLLRLPLGFFMQREAGDLVQRVHSNAAIQNLLSSQSISALLDGMLLVGYAALMLAFDWRLGLLIIAFGLMRVALLAVVRERNQLAMAAELTASGREYGALLEALSGLETTKASGAESRMIQRWAHRMTGRVNGALERRKLGINASHATVVLQGLGTALVFLVGGEQVVAQRMTLGTFASFLALQGMFMAPLESLLETVAQLQYLGNHLERLDDVLTTPPEPSGSVDPGRLRGAVELRDVSFGFSATEPPTIEGVSVRIHPGEKVAIVGPSGAGKSTLARLLLGMHLPTHGTISFDGRDLRTLDLQKVRDQMGVVLQDTFLFDDTVRANLCLKDEEVPLERLRAAARIACVDEVIDAMPEGFGSRLGDNGNVLSGGQRQRLNLARALVHDPAILLLDEATSALDLDTERRVHESLAGLGCTRILIAHRLATVRDADRILVLQAGRIVQEGTYEELSTCDGLFRSLVEAKEFAHA</sequence>
<keyword evidence="7 8" id="KW-0472">Membrane</keyword>
<evidence type="ECO:0000256" key="7">
    <source>
        <dbReference type="ARBA" id="ARBA00023136"/>
    </source>
</evidence>
<dbReference type="PROSITE" id="PS50929">
    <property type="entry name" value="ABC_TM1F"/>
    <property type="match status" value="1"/>
</dbReference>
<dbReference type="Gene3D" id="3.90.70.10">
    <property type="entry name" value="Cysteine proteinases"/>
    <property type="match status" value="1"/>
</dbReference>
<dbReference type="RefSeq" id="WP_248353770.1">
    <property type="nucleotide sequence ID" value="NZ_AP025591.1"/>
</dbReference>
<name>A0ABM7X083_9BACT</name>
<evidence type="ECO:0000259" key="10">
    <source>
        <dbReference type="PROSITE" id="PS50929"/>
    </source>
</evidence>
<dbReference type="SMART" id="SM00382">
    <property type="entry name" value="AAA"/>
    <property type="match status" value="1"/>
</dbReference>
<dbReference type="InterPro" id="IPR036640">
    <property type="entry name" value="ABC1_TM_sf"/>
</dbReference>
<evidence type="ECO:0000313" key="12">
    <source>
        <dbReference type="EMBL" id="BDG05194.1"/>
    </source>
</evidence>
<dbReference type="InterPro" id="IPR005074">
    <property type="entry name" value="Peptidase_C39"/>
</dbReference>
<keyword evidence="5" id="KW-0067">ATP-binding</keyword>
<evidence type="ECO:0000256" key="6">
    <source>
        <dbReference type="ARBA" id="ARBA00022989"/>
    </source>
</evidence>
<feature type="domain" description="ABC transmembrane type-1" evidence="10">
    <location>
        <begin position="165"/>
        <end position="443"/>
    </location>
</feature>
<feature type="domain" description="Peptidase C39" evidence="11">
    <location>
        <begin position="13"/>
        <end position="132"/>
    </location>
</feature>
<evidence type="ECO:0000256" key="4">
    <source>
        <dbReference type="ARBA" id="ARBA00022801"/>
    </source>
</evidence>
<feature type="transmembrane region" description="Helical" evidence="8">
    <location>
        <begin position="299"/>
        <end position="319"/>
    </location>
</feature>
<dbReference type="SUPFAM" id="SSF52540">
    <property type="entry name" value="P-loop containing nucleoside triphosphate hydrolases"/>
    <property type="match status" value="1"/>
</dbReference>
<keyword evidence="4" id="KW-0378">Hydrolase</keyword>
<dbReference type="SUPFAM" id="SSF90123">
    <property type="entry name" value="ABC transporter transmembrane region"/>
    <property type="match status" value="1"/>
</dbReference>
<feature type="transmembrane region" description="Helical" evidence="8">
    <location>
        <begin position="272"/>
        <end position="293"/>
    </location>
</feature>
<comment type="subcellular location">
    <subcellularLocation>
        <location evidence="1">Cell membrane</location>
        <topology evidence="1">Multi-pass membrane protein</topology>
    </subcellularLocation>
</comment>
<dbReference type="Pfam" id="PF00664">
    <property type="entry name" value="ABC_membrane"/>
    <property type="match status" value="1"/>
</dbReference>
<keyword evidence="3" id="KW-0547">Nucleotide-binding</keyword>
<protein>
    <submittedName>
        <fullName evidence="12">NHLP family bacteriocin export ABC transporter peptidase/permease/ATPase</fullName>
    </submittedName>
</protein>
<dbReference type="PROSITE" id="PS00211">
    <property type="entry name" value="ABC_TRANSPORTER_1"/>
    <property type="match status" value="1"/>
</dbReference>
<dbReference type="InterPro" id="IPR027417">
    <property type="entry name" value="P-loop_NTPase"/>
</dbReference>
<feature type="transmembrane region" description="Helical" evidence="8">
    <location>
        <begin position="381"/>
        <end position="403"/>
    </location>
</feature>
<organism evidence="12 13">
    <name type="scientific">Anaeromyxobacter oryzae</name>
    <dbReference type="NCBI Taxonomy" id="2918170"/>
    <lineage>
        <taxon>Bacteria</taxon>
        <taxon>Pseudomonadati</taxon>
        <taxon>Myxococcota</taxon>
        <taxon>Myxococcia</taxon>
        <taxon>Myxococcales</taxon>
        <taxon>Cystobacterineae</taxon>
        <taxon>Anaeromyxobacteraceae</taxon>
        <taxon>Anaeromyxobacter</taxon>
    </lineage>
</organism>
<dbReference type="EMBL" id="AP025591">
    <property type="protein sequence ID" value="BDG05194.1"/>
    <property type="molecule type" value="Genomic_DNA"/>
</dbReference>
<keyword evidence="13" id="KW-1185">Reference proteome</keyword>
<accession>A0ABM7X083</accession>
<dbReference type="Pfam" id="PF03412">
    <property type="entry name" value="Peptidase_C39"/>
    <property type="match status" value="1"/>
</dbReference>
<dbReference type="Gene3D" id="3.40.50.300">
    <property type="entry name" value="P-loop containing nucleotide triphosphate hydrolases"/>
    <property type="match status" value="1"/>
</dbReference>
<keyword evidence="6 8" id="KW-1133">Transmembrane helix</keyword>
<dbReference type="Gene3D" id="1.20.1560.10">
    <property type="entry name" value="ABC transporter type 1, transmembrane domain"/>
    <property type="match status" value="1"/>
</dbReference>
<reference evidence="13" key="1">
    <citation type="journal article" date="2022" name="Int. J. Syst. Evol. Microbiol.">
        <title>Anaeromyxobacter oryzae sp. nov., Anaeromyxobacter diazotrophicus sp. nov. and Anaeromyxobacter paludicola sp. nov., isolated from paddy soils.</title>
        <authorList>
            <person name="Itoh H."/>
            <person name="Xu Z."/>
            <person name="Mise K."/>
            <person name="Masuda Y."/>
            <person name="Ushijima N."/>
            <person name="Hayakawa C."/>
            <person name="Shiratori Y."/>
            <person name="Senoo K."/>
        </authorList>
    </citation>
    <scope>NUCLEOTIDE SEQUENCE [LARGE SCALE GENOMIC DNA]</scope>
    <source>
        <strain evidence="13">Red232</strain>
    </source>
</reference>
<dbReference type="InterPro" id="IPR003593">
    <property type="entry name" value="AAA+_ATPase"/>
</dbReference>
<dbReference type="InterPro" id="IPR039421">
    <property type="entry name" value="Type_1_exporter"/>
</dbReference>
<dbReference type="InterPro" id="IPR017871">
    <property type="entry name" value="ABC_transporter-like_CS"/>
</dbReference>
<evidence type="ECO:0000256" key="8">
    <source>
        <dbReference type="SAM" id="Phobius"/>
    </source>
</evidence>
<dbReference type="InterPro" id="IPR003439">
    <property type="entry name" value="ABC_transporter-like_ATP-bd"/>
</dbReference>
<feature type="transmembrane region" description="Helical" evidence="8">
    <location>
        <begin position="165"/>
        <end position="186"/>
    </location>
</feature>
<dbReference type="PANTHER" id="PTHR43394">
    <property type="entry name" value="ATP-DEPENDENT PERMEASE MDL1, MITOCHONDRIAL"/>
    <property type="match status" value="1"/>
</dbReference>
<dbReference type="Pfam" id="PF00005">
    <property type="entry name" value="ABC_tran"/>
    <property type="match status" value="1"/>
</dbReference>
<dbReference type="PROSITE" id="PS50990">
    <property type="entry name" value="PEPTIDASE_C39"/>
    <property type="match status" value="1"/>
</dbReference>
<evidence type="ECO:0000256" key="2">
    <source>
        <dbReference type="ARBA" id="ARBA00022692"/>
    </source>
</evidence>
<dbReference type="PROSITE" id="PS50893">
    <property type="entry name" value="ABC_TRANSPORTER_2"/>
    <property type="match status" value="1"/>
</dbReference>
<evidence type="ECO:0000256" key="5">
    <source>
        <dbReference type="ARBA" id="ARBA00022840"/>
    </source>
</evidence>
<proteinExistence type="predicted"/>
<dbReference type="PANTHER" id="PTHR43394:SF1">
    <property type="entry name" value="ATP-BINDING CASSETTE SUB-FAMILY B MEMBER 10, MITOCHONDRIAL"/>
    <property type="match status" value="1"/>
</dbReference>
<evidence type="ECO:0000313" key="13">
    <source>
        <dbReference type="Proteomes" id="UP001162891"/>
    </source>
</evidence>
<dbReference type="Proteomes" id="UP001162891">
    <property type="component" value="Chromosome"/>
</dbReference>